<sequence length="98" mass="10725">MCAYRFHCTNGTDLVVDETGHMIELESDLSDRAADVALEVLLRFPITDLSAWLVTVQDGDGRQVDVIGFDELLDLACRKPRVLATFGHGQQEAHAPGA</sequence>
<accession>A0A5B2VGN2</accession>
<comment type="caution">
    <text evidence="2">The sequence shown here is derived from an EMBL/GenBank/DDBJ whole genome shotgun (WGS) entry which is preliminary data.</text>
</comment>
<dbReference type="EMBL" id="VUOA01000018">
    <property type="protein sequence ID" value="KAA2237788.1"/>
    <property type="molecule type" value="Genomic_DNA"/>
</dbReference>
<dbReference type="AlphaFoldDB" id="A0A5B2VGN2"/>
<evidence type="ECO:0000259" key="1">
    <source>
        <dbReference type="Pfam" id="PF21834"/>
    </source>
</evidence>
<dbReference type="Proteomes" id="UP000323142">
    <property type="component" value="Unassembled WGS sequence"/>
</dbReference>
<keyword evidence="3" id="KW-1185">Reference proteome</keyword>
<dbReference type="Pfam" id="PF21834">
    <property type="entry name" value="DUF6894"/>
    <property type="match status" value="1"/>
</dbReference>
<gene>
    <name evidence="2" type="ORF">F0L46_08945</name>
</gene>
<proteinExistence type="predicted"/>
<dbReference type="OrthoDB" id="7933797at2"/>
<feature type="domain" description="DUF6894" evidence="1">
    <location>
        <begin position="4"/>
        <end position="66"/>
    </location>
</feature>
<name>A0A5B2VGN2_9HYPH</name>
<reference evidence="2 3" key="1">
    <citation type="submission" date="2019-09" db="EMBL/GenBank/DDBJ databases">
        <title>Salinarimonas rosea gen. nov., sp. nov., a new member of the a-2 subgroup of the Proteobacteria.</title>
        <authorList>
            <person name="Liu J."/>
        </authorList>
    </citation>
    <scope>NUCLEOTIDE SEQUENCE [LARGE SCALE GENOMIC DNA]</scope>
    <source>
        <strain evidence="2 3">BN140002</strain>
    </source>
</reference>
<protein>
    <recommendedName>
        <fullName evidence="1">DUF6894 domain-containing protein</fullName>
    </recommendedName>
</protein>
<dbReference type="RefSeq" id="WP_149816778.1">
    <property type="nucleotide sequence ID" value="NZ_VUOA01000018.1"/>
</dbReference>
<reference evidence="2 3" key="2">
    <citation type="submission" date="2019-09" db="EMBL/GenBank/DDBJ databases">
        <authorList>
            <person name="Jin C."/>
        </authorList>
    </citation>
    <scope>NUCLEOTIDE SEQUENCE [LARGE SCALE GENOMIC DNA]</scope>
    <source>
        <strain evidence="2 3">BN140002</strain>
    </source>
</reference>
<dbReference type="InterPro" id="IPR054189">
    <property type="entry name" value="DUF6894"/>
</dbReference>
<organism evidence="2 3">
    <name type="scientific">Salinarimonas soli</name>
    <dbReference type="NCBI Taxonomy" id="1638099"/>
    <lineage>
        <taxon>Bacteria</taxon>
        <taxon>Pseudomonadati</taxon>
        <taxon>Pseudomonadota</taxon>
        <taxon>Alphaproteobacteria</taxon>
        <taxon>Hyphomicrobiales</taxon>
        <taxon>Salinarimonadaceae</taxon>
        <taxon>Salinarimonas</taxon>
    </lineage>
</organism>
<evidence type="ECO:0000313" key="3">
    <source>
        <dbReference type="Proteomes" id="UP000323142"/>
    </source>
</evidence>
<evidence type="ECO:0000313" key="2">
    <source>
        <dbReference type="EMBL" id="KAA2237788.1"/>
    </source>
</evidence>